<evidence type="ECO:0000313" key="1">
    <source>
        <dbReference type="EMBL" id="GAA4921569.1"/>
    </source>
</evidence>
<sequence length="164" mass="19269">MSNLAGKVYIFILFVLGLCLTVKAQVPDNARGLRYQQNKSNNAATQSRFAKLANAKKDYFERQLNLTPAESKKFWPLYRQYQQQLVNIRRLKRLNNSSAQPNGQEQINKELYYETELVNIHKRYNEEFLKIMPAEKVSELYKSEKQFNDEVLKQLSERSERAGD</sequence>
<dbReference type="RefSeq" id="WP_345331727.1">
    <property type="nucleotide sequence ID" value="NZ_BAABJI010000002.1"/>
</dbReference>
<reference evidence="2" key="1">
    <citation type="journal article" date="2019" name="Int. J. Syst. Evol. Microbiol.">
        <title>The Global Catalogue of Microorganisms (GCM) 10K type strain sequencing project: providing services to taxonomists for standard genome sequencing and annotation.</title>
        <authorList>
            <consortium name="The Broad Institute Genomics Platform"/>
            <consortium name="The Broad Institute Genome Sequencing Center for Infectious Disease"/>
            <person name="Wu L."/>
            <person name="Ma J."/>
        </authorList>
    </citation>
    <scope>NUCLEOTIDE SEQUENCE [LARGE SCALE GENOMIC DNA]</scope>
    <source>
        <strain evidence="2">JCM 18283</strain>
    </source>
</reference>
<comment type="caution">
    <text evidence="1">The sequence shown here is derived from an EMBL/GenBank/DDBJ whole genome shotgun (WGS) entry which is preliminary data.</text>
</comment>
<evidence type="ECO:0000313" key="2">
    <source>
        <dbReference type="Proteomes" id="UP001501436"/>
    </source>
</evidence>
<gene>
    <name evidence="1" type="ORF">GCM10023313_26850</name>
</gene>
<accession>A0ABP9FXN7</accession>
<keyword evidence="2" id="KW-1185">Reference proteome</keyword>
<dbReference type="EMBL" id="BAABJI010000002">
    <property type="protein sequence ID" value="GAA4921569.1"/>
    <property type="molecule type" value="Genomic_DNA"/>
</dbReference>
<proteinExistence type="predicted"/>
<organism evidence="1 2">
    <name type="scientific">Mucilaginibacter defluvii</name>
    <dbReference type="NCBI Taxonomy" id="1196019"/>
    <lineage>
        <taxon>Bacteria</taxon>
        <taxon>Pseudomonadati</taxon>
        <taxon>Bacteroidota</taxon>
        <taxon>Sphingobacteriia</taxon>
        <taxon>Sphingobacteriales</taxon>
        <taxon>Sphingobacteriaceae</taxon>
        <taxon>Mucilaginibacter</taxon>
    </lineage>
</organism>
<protein>
    <submittedName>
        <fullName evidence="1">Uncharacterized protein</fullName>
    </submittedName>
</protein>
<dbReference type="Proteomes" id="UP001501436">
    <property type="component" value="Unassembled WGS sequence"/>
</dbReference>
<name>A0ABP9FXN7_9SPHI</name>